<sequence>MGMNERRKIKELEDTTFPARVEDIKEICGAAIPYEVDWESLADDAEGLNFIDNLSCHRLNMALRVICRDDLGKAAVRDGLKLIKLKNVKDKAAMKMTMQSGTLEMHCAYALKSDGMFSESEIQKLLEEKL</sequence>
<reference evidence="1 2" key="1">
    <citation type="submission" date="2016-11" db="EMBL/GenBank/DDBJ databases">
        <authorList>
            <person name="Jaros S."/>
            <person name="Januszkiewicz K."/>
            <person name="Wedrychowicz H."/>
        </authorList>
    </citation>
    <scope>NUCLEOTIDE SEQUENCE [LARGE SCALE GENOMIC DNA]</scope>
    <source>
        <strain evidence="1 2">GAS499</strain>
    </source>
</reference>
<dbReference type="EMBL" id="LT670844">
    <property type="protein sequence ID" value="SHK46348.1"/>
    <property type="molecule type" value="Genomic_DNA"/>
</dbReference>
<gene>
    <name evidence="1" type="ORF">SAMN05444159_3316</name>
</gene>
<organism evidence="1 2">
    <name type="scientific">Bradyrhizobium lablabi</name>
    <dbReference type="NCBI Taxonomy" id="722472"/>
    <lineage>
        <taxon>Bacteria</taxon>
        <taxon>Pseudomonadati</taxon>
        <taxon>Pseudomonadota</taxon>
        <taxon>Alphaproteobacteria</taxon>
        <taxon>Hyphomicrobiales</taxon>
        <taxon>Nitrobacteraceae</taxon>
        <taxon>Bradyrhizobium</taxon>
    </lineage>
</organism>
<dbReference type="OrthoDB" id="4194926at2"/>
<dbReference type="AlphaFoldDB" id="A0A1M6SP12"/>
<accession>A0A1M6SP12</accession>
<evidence type="ECO:0000313" key="2">
    <source>
        <dbReference type="Proteomes" id="UP000189935"/>
    </source>
</evidence>
<dbReference type="RefSeq" id="WP_154071327.1">
    <property type="nucleotide sequence ID" value="NZ_LT670844.1"/>
</dbReference>
<evidence type="ECO:0000313" key="1">
    <source>
        <dbReference type="EMBL" id="SHK46348.1"/>
    </source>
</evidence>
<proteinExistence type="predicted"/>
<protein>
    <submittedName>
        <fullName evidence="1">Uncharacterized protein</fullName>
    </submittedName>
</protein>
<dbReference type="Proteomes" id="UP000189935">
    <property type="component" value="Chromosome I"/>
</dbReference>
<name>A0A1M6SP12_9BRAD</name>